<dbReference type="InterPro" id="IPR012334">
    <property type="entry name" value="Pectin_lyas_fold"/>
</dbReference>
<keyword evidence="3 4" id="KW-0732">Signal</keyword>
<sequence>MKTPLAIILLAIAFSSCGKNNVLPPPTLNESQAIAAAQVTAAATSVTVTTESALKSAISAAVPGDIITISGTIKLTSTLQLLNSGTSSAKINFTGGTLDCSGISSGWGVKVNGSYWNITNMNIKNSPDAGLVFQIGGNNYVNNVHASGNKDSGIQVYNGAYNVSVNNCTSTSNNDTQNGGENADGFACKLSGGAGNQFNNCTATSNADDGFDLYGQTYPVKLTGCTANSNGIGSNGDGNGFKLGSSGLSVAHTVTNCAASNNSPGWGFTRNGNAKGVIKYSGLTGSGNAAGFSDL</sequence>
<dbReference type="EMBL" id="WRXO01000012">
    <property type="protein sequence ID" value="MVT44732.1"/>
    <property type="molecule type" value="Genomic_DNA"/>
</dbReference>
<dbReference type="RefSeq" id="WP_157303519.1">
    <property type="nucleotide sequence ID" value="NZ_BAAAZB010000018.1"/>
</dbReference>
<dbReference type="PANTHER" id="PTHR40088:SF2">
    <property type="entry name" value="SECRETED SUGAR HYDROLASE"/>
    <property type="match status" value="1"/>
</dbReference>
<evidence type="ECO:0000256" key="1">
    <source>
        <dbReference type="ARBA" id="ARBA00004613"/>
    </source>
</evidence>
<name>A0A6N8JKM3_9BACT</name>
<dbReference type="Proteomes" id="UP000468388">
    <property type="component" value="Unassembled WGS sequence"/>
</dbReference>
<feature type="domain" description="Right handed beta helix" evidence="5">
    <location>
        <begin position="108"/>
        <end position="265"/>
    </location>
</feature>
<comment type="caution">
    <text evidence="6">The sequence shown here is derived from an EMBL/GenBank/DDBJ whole genome shotgun (WGS) entry which is preliminary data.</text>
</comment>
<evidence type="ECO:0000259" key="5">
    <source>
        <dbReference type="Pfam" id="PF13229"/>
    </source>
</evidence>
<dbReference type="InterPro" id="IPR006626">
    <property type="entry name" value="PbH1"/>
</dbReference>
<keyword evidence="2" id="KW-0964">Secreted</keyword>
<dbReference type="Gene3D" id="2.160.20.10">
    <property type="entry name" value="Single-stranded right-handed beta-helix, Pectin lyase-like"/>
    <property type="match status" value="1"/>
</dbReference>
<dbReference type="OrthoDB" id="8660908at2"/>
<dbReference type="SUPFAM" id="SSF51126">
    <property type="entry name" value="Pectin lyase-like"/>
    <property type="match status" value="1"/>
</dbReference>
<gene>
    <name evidence="6" type="ORF">GO495_29330</name>
</gene>
<evidence type="ECO:0000313" key="7">
    <source>
        <dbReference type="Proteomes" id="UP000468388"/>
    </source>
</evidence>
<dbReference type="InterPro" id="IPR011050">
    <property type="entry name" value="Pectin_lyase_fold/virulence"/>
</dbReference>
<keyword evidence="7" id="KW-1185">Reference proteome</keyword>
<evidence type="ECO:0000256" key="2">
    <source>
        <dbReference type="ARBA" id="ARBA00022525"/>
    </source>
</evidence>
<accession>A0A6N8JKM3</accession>
<dbReference type="GO" id="GO:0005576">
    <property type="term" value="C:extracellular region"/>
    <property type="evidence" value="ECO:0007669"/>
    <property type="project" value="UniProtKB-SubCell"/>
</dbReference>
<proteinExistence type="predicted"/>
<dbReference type="GO" id="GO:0016837">
    <property type="term" value="F:carbon-oxygen lyase activity, acting on polysaccharides"/>
    <property type="evidence" value="ECO:0007669"/>
    <property type="project" value="TreeGrafter"/>
</dbReference>
<evidence type="ECO:0000256" key="4">
    <source>
        <dbReference type="SAM" id="SignalP"/>
    </source>
</evidence>
<protein>
    <submittedName>
        <fullName evidence="6">Right-handed parallel beta-helix repeat-containing protein</fullName>
    </submittedName>
</protein>
<evidence type="ECO:0000313" key="6">
    <source>
        <dbReference type="EMBL" id="MVT44732.1"/>
    </source>
</evidence>
<dbReference type="SMART" id="SM00710">
    <property type="entry name" value="PbH1"/>
    <property type="match status" value="4"/>
</dbReference>
<dbReference type="InterPro" id="IPR039448">
    <property type="entry name" value="Beta_helix"/>
</dbReference>
<dbReference type="PROSITE" id="PS51257">
    <property type="entry name" value="PROKAR_LIPOPROTEIN"/>
    <property type="match status" value="1"/>
</dbReference>
<dbReference type="PANTHER" id="PTHR40088">
    <property type="entry name" value="PECTATE LYASE (EUROFUNG)"/>
    <property type="match status" value="1"/>
</dbReference>
<reference evidence="6 7" key="1">
    <citation type="submission" date="2019-12" db="EMBL/GenBank/DDBJ databases">
        <title>The draft genomic sequence of strain Chitinophaga oryziterrae JCM 16595.</title>
        <authorList>
            <person name="Zhang X."/>
        </authorList>
    </citation>
    <scope>NUCLEOTIDE SEQUENCE [LARGE SCALE GENOMIC DNA]</scope>
    <source>
        <strain evidence="6 7">JCM 16595</strain>
    </source>
</reference>
<dbReference type="InterPro" id="IPR052052">
    <property type="entry name" value="Polysaccharide_Lyase_9"/>
</dbReference>
<evidence type="ECO:0000256" key="3">
    <source>
        <dbReference type="ARBA" id="ARBA00022729"/>
    </source>
</evidence>
<feature type="signal peptide" evidence="4">
    <location>
        <begin position="1"/>
        <end position="18"/>
    </location>
</feature>
<dbReference type="Pfam" id="PF13229">
    <property type="entry name" value="Beta_helix"/>
    <property type="match status" value="1"/>
</dbReference>
<comment type="subcellular location">
    <subcellularLocation>
        <location evidence="1">Secreted</location>
    </subcellularLocation>
</comment>
<organism evidence="6 7">
    <name type="scientific">Chitinophaga oryziterrae</name>
    <dbReference type="NCBI Taxonomy" id="1031224"/>
    <lineage>
        <taxon>Bacteria</taxon>
        <taxon>Pseudomonadati</taxon>
        <taxon>Bacteroidota</taxon>
        <taxon>Chitinophagia</taxon>
        <taxon>Chitinophagales</taxon>
        <taxon>Chitinophagaceae</taxon>
        <taxon>Chitinophaga</taxon>
    </lineage>
</organism>
<feature type="chain" id="PRO_5026845322" evidence="4">
    <location>
        <begin position="19"/>
        <end position="295"/>
    </location>
</feature>
<dbReference type="AlphaFoldDB" id="A0A6N8JKM3"/>